<dbReference type="VEuPathDB" id="FungiDB:PNEJI1_001082"/>
<dbReference type="Proteomes" id="UP000010422">
    <property type="component" value="Unassembled WGS sequence"/>
</dbReference>
<dbReference type="STRING" id="1209962.L0PG57"/>
<dbReference type="Pfam" id="PF04696">
    <property type="entry name" value="Pinin_SDK_memA"/>
    <property type="match status" value="1"/>
</dbReference>
<evidence type="ECO:0000256" key="4">
    <source>
        <dbReference type="ARBA" id="ARBA00023015"/>
    </source>
</evidence>
<comment type="similarity">
    <text evidence="2">Belongs to the pinin family.</text>
</comment>
<keyword evidence="7" id="KW-0539">Nucleus</keyword>
<evidence type="ECO:0000259" key="9">
    <source>
        <dbReference type="Pfam" id="PF04696"/>
    </source>
</evidence>
<dbReference type="GO" id="GO:0006397">
    <property type="term" value="P:mRNA processing"/>
    <property type="evidence" value="ECO:0007669"/>
    <property type="project" value="UniProtKB-KW"/>
</dbReference>
<accession>L0PG57</accession>
<dbReference type="PANTHER" id="PTHR12707:SF0">
    <property type="entry name" value="PININ"/>
    <property type="match status" value="1"/>
</dbReference>
<gene>
    <name evidence="10" type="ORF">PNEJI1_001082</name>
</gene>
<dbReference type="InParanoid" id="L0PG57"/>
<evidence type="ECO:0000256" key="1">
    <source>
        <dbReference type="ARBA" id="ARBA00004123"/>
    </source>
</evidence>
<keyword evidence="5" id="KW-0804">Transcription</keyword>
<keyword evidence="3" id="KW-0507">mRNA processing</keyword>
<sequence length="288" mass="33978">MKKTDVKIYLFLSSQVSIEPSMPLSLQDGSEPAENLKRRMLRQHSLLKRQRLSENGGSRRQIIDSDDQKRAQRFLGTLMGTLGKFQKESAFLQEKNAKRAEIEARLAECMRKEKEEIEERVRTEQDEKYRRAERQRRENLREFERMSLETFYKNEIAAAHSLKTVTSPVLFYLPWKLSPKEEEKVRMRVEDFERMYRQALRKLDESFMSENSIYTSDKQVSLEIEPETQNEIVEMANQDEIIDPIVGSMQEDRSFLQDRDDHLSSVGSVSELIHDSKVSDHNEDMVEY</sequence>
<evidence type="ECO:0000256" key="5">
    <source>
        <dbReference type="ARBA" id="ARBA00023163"/>
    </source>
</evidence>
<dbReference type="InterPro" id="IPR039853">
    <property type="entry name" value="Pinin"/>
</dbReference>
<keyword evidence="6" id="KW-0508">mRNA splicing</keyword>
<feature type="domain" description="Pinin/SDK/MemA protein" evidence="9">
    <location>
        <begin position="66"/>
        <end position="187"/>
    </location>
</feature>
<reference evidence="10 11" key="1">
    <citation type="journal article" date="2012" name="MBio">
        <title>De novo assembly of the Pneumocystis jirovecii genome from a single bronchoalveolar lavage fluid specimen from a patient.</title>
        <authorList>
            <person name="Cisse O.H."/>
            <person name="Pagni M."/>
            <person name="Hauser P.M."/>
        </authorList>
    </citation>
    <scope>NUCLEOTIDE SEQUENCE [LARGE SCALE GENOMIC DNA]</scope>
    <source>
        <strain evidence="10 11">SE8</strain>
    </source>
</reference>
<dbReference type="GO" id="GO:0071013">
    <property type="term" value="C:catalytic step 2 spliceosome"/>
    <property type="evidence" value="ECO:0007669"/>
    <property type="project" value="TreeGrafter"/>
</dbReference>
<evidence type="ECO:0000256" key="6">
    <source>
        <dbReference type="ARBA" id="ARBA00023187"/>
    </source>
</evidence>
<dbReference type="AlphaFoldDB" id="L0PG57"/>
<protein>
    <recommendedName>
        <fullName evidence="9">Pinin/SDK/MemA protein domain-containing protein</fullName>
    </recommendedName>
</protein>
<keyword evidence="4" id="KW-0805">Transcription regulation</keyword>
<comment type="subcellular location">
    <subcellularLocation>
        <location evidence="1">Nucleus</location>
    </subcellularLocation>
</comment>
<evidence type="ECO:0000256" key="7">
    <source>
        <dbReference type="ARBA" id="ARBA00023242"/>
    </source>
</evidence>
<feature type="coiled-coil region" evidence="8">
    <location>
        <begin position="92"/>
        <end position="149"/>
    </location>
</feature>
<dbReference type="PANTHER" id="PTHR12707">
    <property type="entry name" value="PINN"/>
    <property type="match status" value="1"/>
</dbReference>
<evidence type="ECO:0000256" key="8">
    <source>
        <dbReference type="SAM" id="Coils"/>
    </source>
</evidence>
<keyword evidence="8" id="KW-0175">Coiled coil</keyword>
<name>L0PG57_PNEJI</name>
<evidence type="ECO:0000313" key="10">
    <source>
        <dbReference type="EMBL" id="CCJ30630.1"/>
    </source>
</evidence>
<comment type="caution">
    <text evidence="10">The sequence shown here is derived from an EMBL/GenBank/DDBJ whole genome shotgun (WGS) entry which is preliminary data.</text>
</comment>
<dbReference type="GO" id="GO:0008380">
    <property type="term" value="P:RNA splicing"/>
    <property type="evidence" value="ECO:0007669"/>
    <property type="project" value="UniProtKB-KW"/>
</dbReference>
<evidence type="ECO:0000256" key="2">
    <source>
        <dbReference type="ARBA" id="ARBA00010386"/>
    </source>
</evidence>
<dbReference type="InterPro" id="IPR006786">
    <property type="entry name" value="Pinin_SDK_MemA"/>
</dbReference>
<dbReference type="EMBL" id="CAKM01000259">
    <property type="protein sequence ID" value="CCJ30630.1"/>
    <property type="molecule type" value="Genomic_DNA"/>
</dbReference>
<evidence type="ECO:0000313" key="11">
    <source>
        <dbReference type="Proteomes" id="UP000010422"/>
    </source>
</evidence>
<organism evidence="11">
    <name type="scientific">Pneumocystis jirovecii</name>
    <name type="common">Human pneumocystis pneumonia agent</name>
    <dbReference type="NCBI Taxonomy" id="42068"/>
    <lineage>
        <taxon>Eukaryota</taxon>
        <taxon>Fungi</taxon>
        <taxon>Dikarya</taxon>
        <taxon>Ascomycota</taxon>
        <taxon>Taphrinomycotina</taxon>
        <taxon>Pneumocystomycetes</taxon>
        <taxon>Pneumocystaceae</taxon>
        <taxon>Pneumocystis</taxon>
    </lineage>
</organism>
<proteinExistence type="inferred from homology"/>
<evidence type="ECO:0000256" key="3">
    <source>
        <dbReference type="ARBA" id="ARBA00022664"/>
    </source>
</evidence>